<dbReference type="InterPro" id="IPR036640">
    <property type="entry name" value="ABC1_TM_sf"/>
</dbReference>
<reference evidence="9" key="2">
    <citation type="journal article" date="2023" name="Microbiol Resour">
        <title>Decontamination and Annotation of the Draft Genome Sequence of the Oomycete Lagenidium giganteum ARSEF 373.</title>
        <authorList>
            <person name="Morgan W.R."/>
            <person name="Tartar A."/>
        </authorList>
    </citation>
    <scope>NUCLEOTIDE SEQUENCE</scope>
    <source>
        <strain evidence="9">ARSEF 373</strain>
    </source>
</reference>
<feature type="transmembrane region" description="Helical" evidence="8">
    <location>
        <begin position="121"/>
        <end position="140"/>
    </location>
</feature>
<keyword evidence="3" id="KW-0677">Repeat</keyword>
<dbReference type="GO" id="GO:0042626">
    <property type="term" value="F:ATPase-coupled transmembrane transporter activity"/>
    <property type="evidence" value="ECO:0007669"/>
    <property type="project" value="TreeGrafter"/>
</dbReference>
<protein>
    <recommendedName>
        <fullName evidence="11">ABC transmembrane type-1 domain-containing protein</fullName>
    </recommendedName>
</protein>
<sequence length="243" mass="26259">MPTLLLGKKCDANARGYATATFAAAHSVLEKGKERQLNDDDLWQLEGDDGSAAACAELGRRYLAHDRSLLKAVVSTHGLSILVSGFVFLLADACVMFAPIVLHHVVEKCTQPALDTVNLSLWIAVFAVSRLVHAFADAYASVRINMDMMRLSASLKFEKALRRSAQSKRDTNAMAIFNLFTIVVIVHLLYRVLGVAAFAVLAVLLATTAITYVISKGMSAAFGATMGAKDVRMHAAKELFTAI</sequence>
<evidence type="ECO:0000313" key="10">
    <source>
        <dbReference type="Proteomes" id="UP001146120"/>
    </source>
</evidence>
<evidence type="ECO:0000256" key="7">
    <source>
        <dbReference type="ARBA" id="ARBA00023136"/>
    </source>
</evidence>
<evidence type="ECO:0008006" key="11">
    <source>
        <dbReference type="Google" id="ProtNLM"/>
    </source>
</evidence>
<evidence type="ECO:0000256" key="2">
    <source>
        <dbReference type="ARBA" id="ARBA00022692"/>
    </source>
</evidence>
<dbReference type="GO" id="GO:0012505">
    <property type="term" value="C:endomembrane system"/>
    <property type="evidence" value="ECO:0007669"/>
    <property type="project" value="UniProtKB-SubCell"/>
</dbReference>
<dbReference type="GO" id="GO:0016020">
    <property type="term" value="C:membrane"/>
    <property type="evidence" value="ECO:0007669"/>
    <property type="project" value="InterPro"/>
</dbReference>
<evidence type="ECO:0000256" key="4">
    <source>
        <dbReference type="ARBA" id="ARBA00022741"/>
    </source>
</evidence>
<evidence type="ECO:0000256" key="3">
    <source>
        <dbReference type="ARBA" id="ARBA00022737"/>
    </source>
</evidence>
<dbReference type="EMBL" id="DAKRPA010000145">
    <property type="protein sequence ID" value="DAZ97136.1"/>
    <property type="molecule type" value="Genomic_DNA"/>
</dbReference>
<organism evidence="9 10">
    <name type="scientific">Lagenidium giganteum</name>
    <dbReference type="NCBI Taxonomy" id="4803"/>
    <lineage>
        <taxon>Eukaryota</taxon>
        <taxon>Sar</taxon>
        <taxon>Stramenopiles</taxon>
        <taxon>Oomycota</taxon>
        <taxon>Peronosporomycetes</taxon>
        <taxon>Pythiales</taxon>
        <taxon>Pythiaceae</taxon>
    </lineage>
</organism>
<dbReference type="GO" id="GO:0005524">
    <property type="term" value="F:ATP binding"/>
    <property type="evidence" value="ECO:0007669"/>
    <property type="project" value="UniProtKB-KW"/>
</dbReference>
<dbReference type="InterPro" id="IPR050173">
    <property type="entry name" value="ABC_transporter_C-like"/>
</dbReference>
<evidence type="ECO:0000313" key="9">
    <source>
        <dbReference type="EMBL" id="DAZ97136.1"/>
    </source>
</evidence>
<accession>A0AAV2YTV6</accession>
<evidence type="ECO:0000256" key="6">
    <source>
        <dbReference type="ARBA" id="ARBA00022989"/>
    </source>
</evidence>
<keyword evidence="2 8" id="KW-0812">Transmembrane</keyword>
<keyword evidence="5" id="KW-0067">ATP-binding</keyword>
<comment type="caution">
    <text evidence="9">The sequence shown here is derived from an EMBL/GenBank/DDBJ whole genome shotgun (WGS) entry which is preliminary data.</text>
</comment>
<feature type="transmembrane region" description="Helical" evidence="8">
    <location>
        <begin position="79"/>
        <end position="101"/>
    </location>
</feature>
<evidence type="ECO:0000256" key="5">
    <source>
        <dbReference type="ARBA" id="ARBA00022840"/>
    </source>
</evidence>
<comment type="subcellular location">
    <subcellularLocation>
        <location evidence="1">Endomembrane system</location>
        <topology evidence="1">Multi-pass membrane protein</topology>
    </subcellularLocation>
</comment>
<evidence type="ECO:0000256" key="1">
    <source>
        <dbReference type="ARBA" id="ARBA00004127"/>
    </source>
</evidence>
<reference evidence="9" key="1">
    <citation type="submission" date="2022-11" db="EMBL/GenBank/DDBJ databases">
        <authorList>
            <person name="Morgan W.R."/>
            <person name="Tartar A."/>
        </authorList>
    </citation>
    <scope>NUCLEOTIDE SEQUENCE</scope>
    <source>
        <strain evidence="9">ARSEF 373</strain>
    </source>
</reference>
<keyword evidence="10" id="KW-1185">Reference proteome</keyword>
<keyword evidence="6 8" id="KW-1133">Transmembrane helix</keyword>
<dbReference type="Gene3D" id="1.20.1560.10">
    <property type="entry name" value="ABC transporter type 1, transmembrane domain"/>
    <property type="match status" value="1"/>
</dbReference>
<evidence type="ECO:0000256" key="8">
    <source>
        <dbReference type="SAM" id="Phobius"/>
    </source>
</evidence>
<name>A0AAV2YTV6_9STRA</name>
<dbReference type="PANTHER" id="PTHR24223">
    <property type="entry name" value="ATP-BINDING CASSETTE SUB-FAMILY C"/>
    <property type="match status" value="1"/>
</dbReference>
<feature type="transmembrane region" description="Helical" evidence="8">
    <location>
        <begin position="171"/>
        <end position="190"/>
    </location>
</feature>
<dbReference type="SUPFAM" id="SSF90123">
    <property type="entry name" value="ABC transporter transmembrane region"/>
    <property type="match status" value="1"/>
</dbReference>
<dbReference type="PANTHER" id="PTHR24223:SF443">
    <property type="entry name" value="MULTIDRUG-RESISTANCE LIKE PROTEIN 1, ISOFORM I"/>
    <property type="match status" value="1"/>
</dbReference>
<proteinExistence type="predicted"/>
<keyword evidence="7 8" id="KW-0472">Membrane</keyword>
<dbReference type="Proteomes" id="UP001146120">
    <property type="component" value="Unassembled WGS sequence"/>
</dbReference>
<keyword evidence="4" id="KW-0547">Nucleotide-binding</keyword>
<feature type="transmembrane region" description="Helical" evidence="8">
    <location>
        <begin position="196"/>
        <end position="214"/>
    </location>
</feature>
<gene>
    <name evidence="9" type="ORF">N0F65_004750</name>
</gene>
<dbReference type="AlphaFoldDB" id="A0AAV2YTV6"/>